<accession>A0A5S4F286</accession>
<keyword evidence="3" id="KW-1185">Reference proteome</keyword>
<dbReference type="AlphaFoldDB" id="A0A5S4F286"/>
<protein>
    <submittedName>
        <fullName evidence="2">Uncharacterized protein</fullName>
    </submittedName>
</protein>
<feature type="transmembrane region" description="Helical" evidence="1">
    <location>
        <begin position="51"/>
        <end position="71"/>
    </location>
</feature>
<name>A0A5S4F286_9ACTN</name>
<keyword evidence="1" id="KW-1133">Transmembrane helix</keyword>
<keyword evidence="1" id="KW-0812">Transmembrane</keyword>
<dbReference type="RefSeq" id="WP_138698873.1">
    <property type="nucleotide sequence ID" value="NZ_JBHSAZ010000114.1"/>
</dbReference>
<keyword evidence="1" id="KW-0472">Membrane</keyword>
<comment type="caution">
    <text evidence="2">The sequence shown here is derived from an EMBL/GenBank/DDBJ whole genome shotgun (WGS) entry which is preliminary data.</text>
</comment>
<evidence type="ECO:0000313" key="3">
    <source>
        <dbReference type="Proteomes" id="UP000306628"/>
    </source>
</evidence>
<feature type="transmembrane region" description="Helical" evidence="1">
    <location>
        <begin position="6"/>
        <end position="22"/>
    </location>
</feature>
<sequence>MEPADGRVILFIIIALAVFALGRRFQTMLIMRQVWKQSARQVSARKEVAHGAAKSMVGITLLAIFVVWLVLNLNRVM</sequence>
<reference evidence="2 3" key="1">
    <citation type="submission" date="2019-05" db="EMBL/GenBank/DDBJ databases">
        <title>Draft genome sequence of Nonomuraea zeae DSM 100528.</title>
        <authorList>
            <person name="Saricaoglu S."/>
            <person name="Isik K."/>
        </authorList>
    </citation>
    <scope>NUCLEOTIDE SEQUENCE [LARGE SCALE GENOMIC DNA]</scope>
    <source>
        <strain evidence="2 3">DSM 100528</strain>
    </source>
</reference>
<organism evidence="2 3">
    <name type="scientific">Nonomuraea zeae</name>
    <dbReference type="NCBI Taxonomy" id="1642303"/>
    <lineage>
        <taxon>Bacteria</taxon>
        <taxon>Bacillati</taxon>
        <taxon>Actinomycetota</taxon>
        <taxon>Actinomycetes</taxon>
        <taxon>Streptosporangiales</taxon>
        <taxon>Streptosporangiaceae</taxon>
        <taxon>Nonomuraea</taxon>
    </lineage>
</organism>
<proteinExistence type="predicted"/>
<dbReference type="EMBL" id="VCKX01000549">
    <property type="protein sequence ID" value="TMR09992.1"/>
    <property type="molecule type" value="Genomic_DNA"/>
</dbReference>
<dbReference type="Proteomes" id="UP000306628">
    <property type="component" value="Unassembled WGS sequence"/>
</dbReference>
<dbReference type="OrthoDB" id="3539163at2"/>
<evidence type="ECO:0000256" key="1">
    <source>
        <dbReference type="SAM" id="Phobius"/>
    </source>
</evidence>
<evidence type="ECO:0000313" key="2">
    <source>
        <dbReference type="EMBL" id="TMR09992.1"/>
    </source>
</evidence>
<gene>
    <name evidence="2" type="ORF">ETD85_60925</name>
</gene>